<evidence type="ECO:0000313" key="1">
    <source>
        <dbReference type="EMBL" id="CAG8777193.1"/>
    </source>
</evidence>
<keyword evidence="2" id="KW-1185">Reference proteome</keyword>
<name>A0ACA9R4L8_9GLOM</name>
<gene>
    <name evidence="1" type="ORF">RPERSI_LOCUS17081</name>
</gene>
<feature type="non-terminal residue" evidence="1">
    <location>
        <position position="275"/>
    </location>
</feature>
<dbReference type="Proteomes" id="UP000789920">
    <property type="component" value="Unassembled WGS sequence"/>
</dbReference>
<evidence type="ECO:0000313" key="2">
    <source>
        <dbReference type="Proteomes" id="UP000789920"/>
    </source>
</evidence>
<organism evidence="1 2">
    <name type="scientific">Racocetra persica</name>
    <dbReference type="NCBI Taxonomy" id="160502"/>
    <lineage>
        <taxon>Eukaryota</taxon>
        <taxon>Fungi</taxon>
        <taxon>Fungi incertae sedis</taxon>
        <taxon>Mucoromycota</taxon>
        <taxon>Glomeromycotina</taxon>
        <taxon>Glomeromycetes</taxon>
        <taxon>Diversisporales</taxon>
        <taxon>Gigasporaceae</taxon>
        <taxon>Racocetra</taxon>
    </lineage>
</organism>
<sequence>MKKYFATKHNDDWREYVKNEKFSEKLLLEQETSKKSVKKPNTSDLIQKLQTTKSVEKKNIVRGNKNVKKPYVIVKKSDSPVTGIEFSTMDGSHISFISVYLDYDNFQDYTCEREITIGISLVTLGKVLNQASDNDTLTLKLKENTTDRLYVIFINPDNSKETKYEIGLLDIDQEQIDIPAVVYNVFIEIASGEFKRICQDQTIAGDHLTITTNQETEVVNLNMKDDINIRCTTKLEKNDSITNNKITIMIGENINMSFSLKYLISFTKASILSQQ</sequence>
<comment type="caution">
    <text evidence="1">The sequence shown here is derived from an EMBL/GenBank/DDBJ whole genome shotgun (WGS) entry which is preliminary data.</text>
</comment>
<reference evidence="1" key="1">
    <citation type="submission" date="2021-06" db="EMBL/GenBank/DDBJ databases">
        <authorList>
            <person name="Kallberg Y."/>
            <person name="Tangrot J."/>
            <person name="Rosling A."/>
        </authorList>
    </citation>
    <scope>NUCLEOTIDE SEQUENCE</scope>
    <source>
        <strain evidence="1">MA461A</strain>
    </source>
</reference>
<protein>
    <submittedName>
        <fullName evidence="1">17257_t:CDS:1</fullName>
    </submittedName>
</protein>
<dbReference type="EMBL" id="CAJVQC010043295">
    <property type="protein sequence ID" value="CAG8777193.1"/>
    <property type="molecule type" value="Genomic_DNA"/>
</dbReference>
<proteinExistence type="predicted"/>
<accession>A0ACA9R4L8</accession>